<dbReference type="EMBL" id="ARZY01000020">
    <property type="protein sequence ID" value="EWH09698.1"/>
    <property type="molecule type" value="Genomic_DNA"/>
</dbReference>
<dbReference type="Pfam" id="PF03886">
    <property type="entry name" value="ABC_trans_aux"/>
    <property type="match status" value="1"/>
</dbReference>
<dbReference type="PROSITE" id="PS51257">
    <property type="entry name" value="PROKAR_LIPOPROTEIN"/>
    <property type="match status" value="1"/>
</dbReference>
<dbReference type="AlphaFoldDB" id="W7QP88"/>
<feature type="signal peptide" evidence="1">
    <location>
        <begin position="1"/>
        <end position="21"/>
    </location>
</feature>
<reference evidence="3 4" key="1">
    <citation type="journal article" date="2014" name="Genome Announc.">
        <title>Draft Genome Sequence of the Agar-Degrading Bacterium Catenovulum sp. Strain DS-2, Isolated from Intestines of Haliotis diversicolor.</title>
        <authorList>
            <person name="Shan D."/>
            <person name="Li X."/>
            <person name="Gu Z."/>
            <person name="Wei G."/>
            <person name="Gao Z."/>
            <person name="Shao Z."/>
        </authorList>
    </citation>
    <scope>NUCLEOTIDE SEQUENCE [LARGE SCALE GENOMIC DNA]</scope>
    <source>
        <strain evidence="3 4">DS-2</strain>
    </source>
</reference>
<organism evidence="3 4">
    <name type="scientific">Catenovulum agarivorans DS-2</name>
    <dbReference type="NCBI Taxonomy" id="1328313"/>
    <lineage>
        <taxon>Bacteria</taxon>
        <taxon>Pseudomonadati</taxon>
        <taxon>Pseudomonadota</taxon>
        <taxon>Gammaproteobacteria</taxon>
        <taxon>Alteromonadales</taxon>
        <taxon>Alteromonadaceae</taxon>
        <taxon>Catenovulum</taxon>
    </lineage>
</organism>
<proteinExistence type="predicted"/>
<keyword evidence="1" id="KW-0732">Signal</keyword>
<gene>
    <name evidence="3" type="ORF">DS2_11218</name>
</gene>
<dbReference type="eggNOG" id="COG3009">
    <property type="taxonomic scope" value="Bacteria"/>
</dbReference>
<dbReference type="SUPFAM" id="SSF159594">
    <property type="entry name" value="XCC0632-like"/>
    <property type="match status" value="1"/>
</dbReference>
<evidence type="ECO:0000259" key="2">
    <source>
        <dbReference type="Pfam" id="PF03886"/>
    </source>
</evidence>
<feature type="chain" id="PRO_5004898417" description="ABC-type transport auxiliary lipoprotein component domain-containing protein" evidence="1">
    <location>
        <begin position="22"/>
        <end position="173"/>
    </location>
</feature>
<evidence type="ECO:0000256" key="1">
    <source>
        <dbReference type="SAM" id="SignalP"/>
    </source>
</evidence>
<name>W7QP88_9ALTE</name>
<keyword evidence="4" id="KW-1185">Reference proteome</keyword>
<dbReference type="OrthoDB" id="6198336at2"/>
<accession>W7QP88</accession>
<dbReference type="InterPro" id="IPR005586">
    <property type="entry name" value="ABC_trans_aux"/>
</dbReference>
<dbReference type="Gene3D" id="3.40.50.10610">
    <property type="entry name" value="ABC-type transport auxiliary lipoprotein component"/>
    <property type="match status" value="1"/>
</dbReference>
<dbReference type="Proteomes" id="UP000019276">
    <property type="component" value="Unassembled WGS sequence"/>
</dbReference>
<evidence type="ECO:0000313" key="3">
    <source>
        <dbReference type="EMBL" id="EWH09698.1"/>
    </source>
</evidence>
<sequence>MIRKLFSIVAVLSAMTACSSAPESSIQHYILPINSQQQSQLKTAAAGIPQPPQVEVTLAPYLAKENVVVVQGQTQVIYAHYHRWAQPLDYMIEDFMRKAIVPNSHVKQLKLKFDKLHANLQGQVTLQGEYSLNTGLQQVFLIELEQPRAGYPAMVETVAQGLQQLSEQILAHQ</sequence>
<comment type="caution">
    <text evidence="3">The sequence shown here is derived from an EMBL/GenBank/DDBJ whole genome shotgun (WGS) entry which is preliminary data.</text>
</comment>
<dbReference type="RefSeq" id="WP_035014879.1">
    <property type="nucleotide sequence ID" value="NZ_ARZY01000020.1"/>
</dbReference>
<feature type="domain" description="ABC-type transport auxiliary lipoprotein component" evidence="2">
    <location>
        <begin position="42"/>
        <end position="98"/>
    </location>
</feature>
<protein>
    <recommendedName>
        <fullName evidence="2">ABC-type transport auxiliary lipoprotein component domain-containing protein</fullName>
    </recommendedName>
</protein>
<dbReference type="STRING" id="1328313.DS2_11218"/>
<evidence type="ECO:0000313" key="4">
    <source>
        <dbReference type="Proteomes" id="UP000019276"/>
    </source>
</evidence>